<organism evidence="1 2">
    <name type="scientific">Pseudomonas kermanshahensis</name>
    <dbReference type="NCBI Taxonomy" id="2745482"/>
    <lineage>
        <taxon>Bacteria</taxon>
        <taxon>Pseudomonadati</taxon>
        <taxon>Pseudomonadota</taxon>
        <taxon>Gammaproteobacteria</taxon>
        <taxon>Pseudomonadales</taxon>
        <taxon>Pseudomonadaceae</taxon>
        <taxon>Pseudomonas</taxon>
    </lineage>
</organism>
<dbReference type="Proteomes" id="UP001377692">
    <property type="component" value="Unassembled WGS sequence"/>
</dbReference>
<proteinExistence type="predicted"/>
<dbReference type="EMBL" id="JBBHLD010000002">
    <property type="protein sequence ID" value="MEJ5903785.1"/>
    <property type="molecule type" value="Genomic_DNA"/>
</dbReference>
<evidence type="ECO:0000313" key="2">
    <source>
        <dbReference type="Proteomes" id="UP001377692"/>
    </source>
</evidence>
<name>A0ABU8R1R1_9PSED</name>
<sequence>MFKKTALAGVFGLLIGCAGSQESHEAAYTPFTGYQVAPTKKLTASELSGLVQSLGGGQGKYETDSDYQARMSKLPPFEICKQVSENHLKFDQSTGNTIYKEFLSEAQVAGYREVNGETFSDGRVNFPSLEFQFTSEKVGEFVGQNAFGATSIVDVRFAQSVHLVLDPMRTGGLVFPHPFLAAGAPTVGAAGTQLCVTVAPVGPFYRESVRHASPTVKNPNAGEVKHMFFRVKIGSAKLVDQKGVMLTDKISFDPGIY</sequence>
<protein>
    <recommendedName>
        <fullName evidence="3">Lipoprotein</fullName>
    </recommendedName>
</protein>
<reference evidence="1 2" key="1">
    <citation type="submission" date="2024-02" db="EMBL/GenBank/DDBJ databases">
        <title>Identification of pathogenicity and growth-promoting functions of Pseudomonas putida variants.</title>
        <authorList>
            <person name="Sun J."/>
        </authorList>
    </citation>
    <scope>NUCLEOTIDE SEQUENCE [LARGE SCALE GENOMIC DNA]</scope>
    <source>
        <strain evidence="1 2">A04</strain>
    </source>
</reference>
<evidence type="ECO:0008006" key="3">
    <source>
        <dbReference type="Google" id="ProtNLM"/>
    </source>
</evidence>
<comment type="caution">
    <text evidence="1">The sequence shown here is derived from an EMBL/GenBank/DDBJ whole genome shotgun (WGS) entry which is preliminary data.</text>
</comment>
<dbReference type="PROSITE" id="PS51257">
    <property type="entry name" value="PROKAR_LIPOPROTEIN"/>
    <property type="match status" value="1"/>
</dbReference>
<keyword evidence="2" id="KW-1185">Reference proteome</keyword>
<gene>
    <name evidence="1" type="ORF">V7V80_03720</name>
</gene>
<dbReference type="RefSeq" id="WP_339548557.1">
    <property type="nucleotide sequence ID" value="NZ_JBBHLD010000002.1"/>
</dbReference>
<accession>A0ABU8R1R1</accession>
<evidence type="ECO:0000313" key="1">
    <source>
        <dbReference type="EMBL" id="MEJ5903785.1"/>
    </source>
</evidence>